<organism evidence="8 9">
    <name type="scientific">Plectosphaerella cucumerina</name>
    <dbReference type="NCBI Taxonomy" id="40658"/>
    <lineage>
        <taxon>Eukaryota</taxon>
        <taxon>Fungi</taxon>
        <taxon>Dikarya</taxon>
        <taxon>Ascomycota</taxon>
        <taxon>Pezizomycotina</taxon>
        <taxon>Sordariomycetes</taxon>
        <taxon>Hypocreomycetidae</taxon>
        <taxon>Glomerellales</taxon>
        <taxon>Plectosphaerellaceae</taxon>
        <taxon>Plectosphaerella</taxon>
    </lineage>
</organism>
<dbReference type="SUPFAM" id="SSF57701">
    <property type="entry name" value="Zn2/Cys6 DNA-binding domain"/>
    <property type="match status" value="1"/>
</dbReference>
<dbReference type="InterPro" id="IPR001138">
    <property type="entry name" value="Zn2Cys6_DnaBD"/>
</dbReference>
<evidence type="ECO:0000256" key="3">
    <source>
        <dbReference type="ARBA" id="ARBA00023015"/>
    </source>
</evidence>
<dbReference type="InterPro" id="IPR052360">
    <property type="entry name" value="Transcr_Regulatory_Proteins"/>
</dbReference>
<dbReference type="AlphaFoldDB" id="A0A8K0TCY1"/>
<dbReference type="GO" id="GO:0008270">
    <property type="term" value="F:zinc ion binding"/>
    <property type="evidence" value="ECO:0007669"/>
    <property type="project" value="InterPro"/>
</dbReference>
<evidence type="ECO:0000256" key="1">
    <source>
        <dbReference type="ARBA" id="ARBA00022723"/>
    </source>
</evidence>
<dbReference type="Proteomes" id="UP000813385">
    <property type="component" value="Unassembled WGS sequence"/>
</dbReference>
<evidence type="ECO:0000259" key="7">
    <source>
        <dbReference type="PROSITE" id="PS50048"/>
    </source>
</evidence>
<dbReference type="SMART" id="SM00066">
    <property type="entry name" value="GAL4"/>
    <property type="match status" value="1"/>
</dbReference>
<feature type="domain" description="Zn(2)-C6 fungal-type" evidence="7">
    <location>
        <begin position="11"/>
        <end position="39"/>
    </location>
</feature>
<evidence type="ECO:0000256" key="5">
    <source>
        <dbReference type="ARBA" id="ARBA00023163"/>
    </source>
</evidence>
<comment type="caution">
    <text evidence="8">The sequence shown here is derived from an EMBL/GenBank/DDBJ whole genome shotgun (WGS) entry which is preliminary data.</text>
</comment>
<evidence type="ECO:0000256" key="2">
    <source>
        <dbReference type="ARBA" id="ARBA00022833"/>
    </source>
</evidence>
<keyword evidence="5" id="KW-0804">Transcription</keyword>
<keyword evidence="6" id="KW-0539">Nucleus</keyword>
<keyword evidence="2" id="KW-0862">Zinc</keyword>
<dbReference type="PANTHER" id="PTHR36206:SF16">
    <property type="entry name" value="TRANSCRIPTION FACTOR DOMAIN-CONTAINING PROTEIN-RELATED"/>
    <property type="match status" value="1"/>
</dbReference>
<evidence type="ECO:0000313" key="9">
    <source>
        <dbReference type="Proteomes" id="UP000813385"/>
    </source>
</evidence>
<reference evidence="8" key="1">
    <citation type="journal article" date="2021" name="Nat. Commun.">
        <title>Genetic determinants of endophytism in the Arabidopsis root mycobiome.</title>
        <authorList>
            <person name="Mesny F."/>
            <person name="Miyauchi S."/>
            <person name="Thiergart T."/>
            <person name="Pickel B."/>
            <person name="Atanasova L."/>
            <person name="Karlsson M."/>
            <person name="Huettel B."/>
            <person name="Barry K.W."/>
            <person name="Haridas S."/>
            <person name="Chen C."/>
            <person name="Bauer D."/>
            <person name="Andreopoulos W."/>
            <person name="Pangilinan J."/>
            <person name="LaButti K."/>
            <person name="Riley R."/>
            <person name="Lipzen A."/>
            <person name="Clum A."/>
            <person name="Drula E."/>
            <person name="Henrissat B."/>
            <person name="Kohler A."/>
            <person name="Grigoriev I.V."/>
            <person name="Martin F.M."/>
            <person name="Hacquard S."/>
        </authorList>
    </citation>
    <scope>NUCLEOTIDE SEQUENCE</scope>
    <source>
        <strain evidence="8">MPI-CAGE-AT-0016</strain>
    </source>
</reference>
<dbReference type="InterPro" id="IPR021858">
    <property type="entry name" value="Fun_TF"/>
</dbReference>
<sequence>MTAPKRRTRSGCRTCRIRKVKCDETFPACRRCATTGRKCDGYGIRGGGHLSSLPCSPIRLASVADQQAMEWFCRRTAVKLQGSFYSDFWASLLTQSSAAEPAVLHAVLALSCVHRQGIAGGDGGTAALQHYGQAIRCLQPHFEAGGRLARRVALIACVVFTSLDLLRGHFATAFTHLESGRKLLAWGRGEQREYVDDWIEETFSRIDLQMSLMRFLHRGVFLGDTSCRGMSMPTRFRSIKEAWVGLEHLLLWSMRMSSGSGDDAEHALLQQNVMDWQIAYDVSHPDLFDHADAETKRADGILTAYHALASIMAAVCLSPHDEMIFDQHTSSFSRLISNMLAVGSVSPRRSPPSPATPAAFDMARSIIDMGCVIPLYYTALKCREPCLRQQAVSFLESTFHREGVWDAAMTARIARKIMELEGGDDVTASRRLHNVEVTIEGEPVRMVAIFCRSKELTRGARACVGEYDLEKGTWQC</sequence>
<dbReference type="CDD" id="cd00067">
    <property type="entry name" value="GAL4"/>
    <property type="match status" value="1"/>
</dbReference>
<dbReference type="Gene3D" id="4.10.240.10">
    <property type="entry name" value="Zn(2)-C6 fungal-type DNA-binding domain"/>
    <property type="match status" value="1"/>
</dbReference>
<keyword evidence="4" id="KW-0238">DNA-binding</keyword>
<keyword evidence="1" id="KW-0479">Metal-binding</keyword>
<dbReference type="Pfam" id="PF00172">
    <property type="entry name" value="Zn_clus"/>
    <property type="match status" value="1"/>
</dbReference>
<dbReference type="InterPro" id="IPR036864">
    <property type="entry name" value="Zn2-C6_fun-type_DNA-bd_sf"/>
</dbReference>
<accession>A0A8K0TCY1</accession>
<evidence type="ECO:0000256" key="6">
    <source>
        <dbReference type="ARBA" id="ARBA00023242"/>
    </source>
</evidence>
<dbReference type="OrthoDB" id="3145928at2759"/>
<dbReference type="PANTHER" id="PTHR36206">
    <property type="entry name" value="ASPERCRYPTIN BIOSYNTHESIS CLUSTER-SPECIFIC TRANSCRIPTION REGULATOR ATNN-RELATED"/>
    <property type="match status" value="1"/>
</dbReference>
<evidence type="ECO:0000313" key="8">
    <source>
        <dbReference type="EMBL" id="KAH7359294.1"/>
    </source>
</evidence>
<proteinExistence type="predicted"/>
<dbReference type="Pfam" id="PF11951">
    <property type="entry name" value="Fungal_trans_2"/>
    <property type="match status" value="1"/>
</dbReference>
<keyword evidence="9" id="KW-1185">Reference proteome</keyword>
<dbReference type="GO" id="GO:0003677">
    <property type="term" value="F:DNA binding"/>
    <property type="evidence" value="ECO:0007669"/>
    <property type="project" value="UniProtKB-KW"/>
</dbReference>
<dbReference type="PROSITE" id="PS50048">
    <property type="entry name" value="ZN2_CY6_FUNGAL_2"/>
    <property type="match status" value="1"/>
</dbReference>
<name>A0A8K0TCY1_9PEZI</name>
<dbReference type="PROSITE" id="PS00463">
    <property type="entry name" value="ZN2_CY6_FUNGAL_1"/>
    <property type="match status" value="1"/>
</dbReference>
<dbReference type="EMBL" id="JAGPXD010000004">
    <property type="protein sequence ID" value="KAH7359294.1"/>
    <property type="molecule type" value="Genomic_DNA"/>
</dbReference>
<keyword evidence="3" id="KW-0805">Transcription regulation</keyword>
<dbReference type="GO" id="GO:0000981">
    <property type="term" value="F:DNA-binding transcription factor activity, RNA polymerase II-specific"/>
    <property type="evidence" value="ECO:0007669"/>
    <property type="project" value="InterPro"/>
</dbReference>
<evidence type="ECO:0000256" key="4">
    <source>
        <dbReference type="ARBA" id="ARBA00023125"/>
    </source>
</evidence>
<gene>
    <name evidence="8" type="ORF">B0T11DRAFT_114005</name>
</gene>
<protein>
    <submittedName>
        <fullName evidence="8">C6 zinc finger domain protein</fullName>
    </submittedName>
</protein>